<dbReference type="NCBIfam" id="TIGR00150">
    <property type="entry name" value="T6A_YjeE"/>
    <property type="match status" value="1"/>
</dbReference>
<evidence type="ECO:0000256" key="9">
    <source>
        <dbReference type="ARBA" id="ARBA00022842"/>
    </source>
</evidence>
<keyword evidence="9" id="KW-0460">Magnesium</keyword>
<keyword evidence="8" id="KW-0067">ATP-binding</keyword>
<evidence type="ECO:0000256" key="10">
    <source>
        <dbReference type="ARBA" id="ARBA00032441"/>
    </source>
</evidence>
<dbReference type="GO" id="GO:0005737">
    <property type="term" value="C:cytoplasm"/>
    <property type="evidence" value="ECO:0007669"/>
    <property type="project" value="UniProtKB-SubCell"/>
</dbReference>
<reference evidence="11" key="1">
    <citation type="journal article" date="2020" name="mSystems">
        <title>Genome- and Community-Level Interaction Insights into Carbon Utilization and Element Cycling Functions of Hydrothermarchaeota in Hydrothermal Sediment.</title>
        <authorList>
            <person name="Zhou Z."/>
            <person name="Liu Y."/>
            <person name="Xu W."/>
            <person name="Pan J."/>
            <person name="Luo Z.H."/>
            <person name="Li M."/>
        </authorList>
    </citation>
    <scope>NUCLEOTIDE SEQUENCE [LARGE SCALE GENOMIC DNA]</scope>
    <source>
        <strain evidence="11">SpSt-114</strain>
    </source>
</reference>
<dbReference type="GO" id="GO:0016740">
    <property type="term" value="F:transferase activity"/>
    <property type="evidence" value="ECO:0007669"/>
    <property type="project" value="UniProtKB-KW"/>
</dbReference>
<evidence type="ECO:0000256" key="7">
    <source>
        <dbReference type="ARBA" id="ARBA00022741"/>
    </source>
</evidence>
<evidence type="ECO:0000256" key="3">
    <source>
        <dbReference type="ARBA" id="ARBA00019010"/>
    </source>
</evidence>
<keyword evidence="6" id="KW-0479">Metal-binding</keyword>
<accession>A0A7C5T0J3</accession>
<keyword evidence="11" id="KW-0808">Transferase</keyword>
<protein>
    <recommendedName>
        <fullName evidence="3">tRNA threonylcarbamoyladenosine biosynthesis protein TsaE</fullName>
    </recommendedName>
    <alternativeName>
        <fullName evidence="10">t(6)A37 threonylcarbamoyladenosine biosynthesis protein TsaE</fullName>
    </alternativeName>
</protein>
<sequence length="139" mass="15996">MDEIFLKDEQETINFGKEFAKRLKGDEVICLLGDLGSGKTTFVKGLAEGLGIREGYQVRSPTFTIVNEYPTQRGRLIHIDLYRVEDFDVEQFVGEGIVVVEWARNLELCDCILEFLFDGEGRRVVLKFNEKEVHYGLSW</sequence>
<evidence type="ECO:0000256" key="6">
    <source>
        <dbReference type="ARBA" id="ARBA00022723"/>
    </source>
</evidence>
<evidence type="ECO:0000256" key="5">
    <source>
        <dbReference type="ARBA" id="ARBA00022694"/>
    </source>
</evidence>
<dbReference type="GO" id="GO:0046872">
    <property type="term" value="F:metal ion binding"/>
    <property type="evidence" value="ECO:0007669"/>
    <property type="project" value="UniProtKB-KW"/>
</dbReference>
<dbReference type="InterPro" id="IPR003442">
    <property type="entry name" value="T6A_TsaE"/>
</dbReference>
<evidence type="ECO:0000256" key="4">
    <source>
        <dbReference type="ARBA" id="ARBA00022490"/>
    </source>
</evidence>
<evidence type="ECO:0000256" key="8">
    <source>
        <dbReference type="ARBA" id="ARBA00022840"/>
    </source>
</evidence>
<dbReference type="GO" id="GO:0005524">
    <property type="term" value="F:ATP binding"/>
    <property type="evidence" value="ECO:0007669"/>
    <property type="project" value="UniProtKB-KW"/>
</dbReference>
<dbReference type="EMBL" id="DSAC01000037">
    <property type="protein sequence ID" value="HHO73599.1"/>
    <property type="molecule type" value="Genomic_DNA"/>
</dbReference>
<dbReference type="GO" id="GO:0002949">
    <property type="term" value="P:tRNA threonylcarbamoyladenosine modification"/>
    <property type="evidence" value="ECO:0007669"/>
    <property type="project" value="InterPro"/>
</dbReference>
<evidence type="ECO:0000256" key="2">
    <source>
        <dbReference type="ARBA" id="ARBA00007599"/>
    </source>
</evidence>
<evidence type="ECO:0000313" key="11">
    <source>
        <dbReference type="EMBL" id="HHO73599.1"/>
    </source>
</evidence>
<name>A0A7C5T0J3_9AQUI</name>
<keyword evidence="7" id="KW-0547">Nucleotide-binding</keyword>
<dbReference type="PANTHER" id="PTHR33540">
    <property type="entry name" value="TRNA THREONYLCARBAMOYLADENOSINE BIOSYNTHESIS PROTEIN TSAE"/>
    <property type="match status" value="1"/>
</dbReference>
<dbReference type="PANTHER" id="PTHR33540:SF2">
    <property type="entry name" value="TRNA THREONYLCARBAMOYLADENOSINE BIOSYNTHESIS PROTEIN TSAE"/>
    <property type="match status" value="1"/>
</dbReference>
<evidence type="ECO:0000256" key="1">
    <source>
        <dbReference type="ARBA" id="ARBA00004496"/>
    </source>
</evidence>
<comment type="subcellular location">
    <subcellularLocation>
        <location evidence="1">Cytoplasm</location>
    </subcellularLocation>
</comment>
<dbReference type="Gene3D" id="3.40.50.300">
    <property type="entry name" value="P-loop containing nucleotide triphosphate hydrolases"/>
    <property type="match status" value="1"/>
</dbReference>
<comment type="caution">
    <text evidence="11">The sequence shown here is derived from an EMBL/GenBank/DDBJ whole genome shotgun (WGS) entry which is preliminary data.</text>
</comment>
<gene>
    <name evidence="11" type="primary">tsaE</name>
    <name evidence="11" type="ORF">ENN04_03070</name>
</gene>
<comment type="similarity">
    <text evidence="2">Belongs to the TsaE family.</text>
</comment>
<dbReference type="InterPro" id="IPR027417">
    <property type="entry name" value="P-loop_NTPase"/>
</dbReference>
<proteinExistence type="inferred from homology"/>
<keyword evidence="5" id="KW-0819">tRNA processing</keyword>
<keyword evidence="4" id="KW-0963">Cytoplasm</keyword>
<organism evidence="11">
    <name type="scientific">Thermocrinis ruber</name>
    <dbReference type="NCBI Taxonomy" id="75906"/>
    <lineage>
        <taxon>Bacteria</taxon>
        <taxon>Pseudomonadati</taxon>
        <taxon>Aquificota</taxon>
        <taxon>Aquificia</taxon>
        <taxon>Aquificales</taxon>
        <taxon>Aquificaceae</taxon>
        <taxon>Thermocrinis</taxon>
    </lineage>
</organism>
<dbReference type="AlphaFoldDB" id="A0A7C5T0J3"/>
<dbReference type="Pfam" id="PF02367">
    <property type="entry name" value="TsaE"/>
    <property type="match status" value="1"/>
</dbReference>
<dbReference type="SUPFAM" id="SSF52540">
    <property type="entry name" value="P-loop containing nucleoside triphosphate hydrolases"/>
    <property type="match status" value="1"/>
</dbReference>